<dbReference type="EMBL" id="JADZGI010000001">
    <property type="protein sequence ID" value="MBH0113793.1"/>
    <property type="molecule type" value="Genomic_DNA"/>
</dbReference>
<feature type="domain" description="DUF2062" evidence="3">
    <location>
        <begin position="23"/>
        <end position="164"/>
    </location>
</feature>
<evidence type="ECO:0000256" key="1">
    <source>
        <dbReference type="SAM" id="MobiDB-lite"/>
    </source>
</evidence>
<evidence type="ECO:0000313" key="4">
    <source>
        <dbReference type="EMBL" id="MBH0113793.1"/>
    </source>
</evidence>
<accession>A0A931HE68</accession>
<feature type="transmembrane region" description="Helical" evidence="2">
    <location>
        <begin position="42"/>
        <end position="65"/>
    </location>
</feature>
<keyword evidence="2" id="KW-0472">Membrane</keyword>
<dbReference type="Pfam" id="PF09835">
    <property type="entry name" value="DUF2062"/>
    <property type="match status" value="1"/>
</dbReference>
<feature type="region of interest" description="Disordered" evidence="1">
    <location>
        <begin position="169"/>
        <end position="192"/>
    </location>
</feature>
<dbReference type="InterPro" id="IPR018639">
    <property type="entry name" value="DUF2062"/>
</dbReference>
<comment type="caution">
    <text evidence="4">The sequence shown here is derived from an EMBL/GenBank/DDBJ whole genome shotgun (WGS) entry which is preliminary data.</text>
</comment>
<feature type="transmembrane region" description="Helical" evidence="2">
    <location>
        <begin position="133"/>
        <end position="160"/>
    </location>
</feature>
<evidence type="ECO:0000256" key="2">
    <source>
        <dbReference type="SAM" id="Phobius"/>
    </source>
</evidence>
<evidence type="ECO:0000313" key="5">
    <source>
        <dbReference type="Proteomes" id="UP000617634"/>
    </source>
</evidence>
<keyword evidence="2" id="KW-1133">Transmembrane helix</keyword>
<evidence type="ECO:0000259" key="3">
    <source>
        <dbReference type="Pfam" id="PF09835"/>
    </source>
</evidence>
<protein>
    <submittedName>
        <fullName evidence="4">DUF2062 domain-containing protein</fullName>
    </submittedName>
</protein>
<dbReference type="AlphaFoldDB" id="A0A931HE68"/>
<feature type="transmembrane region" description="Helical" evidence="2">
    <location>
        <begin position="71"/>
        <end position="92"/>
    </location>
</feature>
<reference evidence="4" key="1">
    <citation type="submission" date="2020-11" db="EMBL/GenBank/DDBJ databases">
        <title>Novosphingobium aureum sp. nov., a marine bacterium isolated from sediment of a salt flat.</title>
        <authorList>
            <person name="Yoo Y."/>
            <person name="Kim J.-J."/>
        </authorList>
    </citation>
    <scope>NUCLEOTIDE SEQUENCE</scope>
    <source>
        <strain evidence="4">YJ-S2-02</strain>
    </source>
</reference>
<dbReference type="Proteomes" id="UP000617634">
    <property type="component" value="Unassembled WGS sequence"/>
</dbReference>
<proteinExistence type="predicted"/>
<keyword evidence="5" id="KW-1185">Reference proteome</keyword>
<dbReference type="PANTHER" id="PTHR40547">
    <property type="entry name" value="SLL0298 PROTEIN"/>
    <property type="match status" value="1"/>
</dbReference>
<sequence>MMHRRLPRREELAENKWLAPVAGRALSPELWRFTRRSVPRGVALGLFAAFIIPIGQIFLACFLAFPARANVAVAALVTFVTNPFTLPFWIVVANRIGQFFIGTRAEDVVAHSAAGSGAWAHDVDWMAHSAGQAVIGFIVLAIVSSSFGYVIAGWTWRYWIGHKHRERRQRPAKRDGARASGAKAPGEDGGIS</sequence>
<keyword evidence="2" id="KW-0812">Transmembrane</keyword>
<organism evidence="4 5">
    <name type="scientific">Novosphingobium aureum</name>
    <dbReference type="NCBI Taxonomy" id="2792964"/>
    <lineage>
        <taxon>Bacteria</taxon>
        <taxon>Pseudomonadati</taxon>
        <taxon>Pseudomonadota</taxon>
        <taxon>Alphaproteobacteria</taxon>
        <taxon>Sphingomonadales</taxon>
        <taxon>Sphingomonadaceae</taxon>
        <taxon>Novosphingobium</taxon>
    </lineage>
</organism>
<gene>
    <name evidence="4" type="ORF">I5E68_12640</name>
</gene>
<name>A0A931HE68_9SPHN</name>
<dbReference type="PANTHER" id="PTHR40547:SF1">
    <property type="entry name" value="SLL0298 PROTEIN"/>
    <property type="match status" value="1"/>
</dbReference>